<reference evidence="1" key="1">
    <citation type="submission" date="2022-10" db="EMBL/GenBank/DDBJ databases">
        <title>The complete genomes of actinobacterial strains from the NBC collection.</title>
        <authorList>
            <person name="Joergensen T.S."/>
            <person name="Alvarez Arevalo M."/>
            <person name="Sterndorff E.B."/>
            <person name="Faurdal D."/>
            <person name="Vuksanovic O."/>
            <person name="Mourched A.-S."/>
            <person name="Charusanti P."/>
            <person name="Shaw S."/>
            <person name="Blin K."/>
            <person name="Weber T."/>
        </authorList>
    </citation>
    <scope>NUCLEOTIDE SEQUENCE</scope>
    <source>
        <strain evidence="1">NBC_00060</strain>
    </source>
</reference>
<dbReference type="InterPro" id="IPR050767">
    <property type="entry name" value="Sel1_AlgK"/>
</dbReference>
<dbReference type="Gene3D" id="1.25.40.10">
    <property type="entry name" value="Tetratricopeptide repeat domain"/>
    <property type="match status" value="2"/>
</dbReference>
<dbReference type="Pfam" id="PF13374">
    <property type="entry name" value="TPR_10"/>
    <property type="match status" value="2"/>
</dbReference>
<accession>A0AAU2GTV3</accession>
<dbReference type="Pfam" id="PF13432">
    <property type="entry name" value="TPR_16"/>
    <property type="match status" value="1"/>
</dbReference>
<dbReference type="SUPFAM" id="SSF48452">
    <property type="entry name" value="TPR-like"/>
    <property type="match status" value="1"/>
</dbReference>
<dbReference type="Pfam" id="PF07721">
    <property type="entry name" value="TPR_4"/>
    <property type="match status" value="1"/>
</dbReference>
<sequence>MGDRRYDLWTAAGAVAAGAVLAAASVVFAAGRFPGPTWAAATVGAVVACAAITGKRAVEALGTRLAEPVERVVRRSAARNALLGPAQRVVDSRERMALSIHTAIPLPRDADPGLSSSLPEYIPRRIDSDIRAWIRAHTRTGGLVVLVGEAAAGKTRCLYEALCAEVPLWGLPHIETGAQLNALVREGVDLAQSVVWLDEFQNFFGDEALTAPSVRQLVAGRHGPVLMAATIRTEELDRLLHSTEPSTEAPEGSDAIGRRHAREVIKMLARWSPRGEATERAMRFHVDSRLSAEERTRAQALAAIDPRIEVALRGAEDERITATLAGAPELIERWTLDSGDRHGQAVLTAAVVARRCGHPEVVPMEVLEALAMRALSAQARVPLSAQWLSDAIAWAENPIEGRISALRRSATTPGVVEGFKVSDILLQHSYSAARSLVRPLLDDEGTWSTLLAHASPYAGSDIGLVADAEGRTELARRAWRRAADAGDLRAMHWLGWSCTRRGDHAEGASWFRRAIDLGDNTAMWALARCLHGSGDFTGEERWLREAASQGDASAMVDLGVALSALGRQDEAETWLRRAAGLGEAVAMANLGYLWEQRGDLTQAEHWNRQGAVVGHPGAIENLAHLLKNRGDTDEALRWYRRGAERARALMQDSPAAYRPWPGESQDQGVSDTVLGLARMLLETGRTEEAEVWFHETADRGDPRAAAALADIEIGRGEPSLAVFWRRTAAESADALLTRSRHSLRASYGELGVRRHVRILRRYAECLADQGDAAGAAEWNSRGDRHTSPGSLP</sequence>
<dbReference type="SMART" id="SM00671">
    <property type="entry name" value="SEL1"/>
    <property type="match status" value="4"/>
</dbReference>
<dbReference type="EMBL" id="CP108253">
    <property type="protein sequence ID" value="WTU38483.1"/>
    <property type="molecule type" value="Genomic_DNA"/>
</dbReference>
<proteinExistence type="predicted"/>
<gene>
    <name evidence="1" type="ORF">OHV25_02365</name>
</gene>
<organism evidence="1">
    <name type="scientific">Streptomyces sp. NBC_00060</name>
    <dbReference type="NCBI Taxonomy" id="2975636"/>
    <lineage>
        <taxon>Bacteria</taxon>
        <taxon>Bacillati</taxon>
        <taxon>Actinomycetota</taxon>
        <taxon>Actinomycetes</taxon>
        <taxon>Kitasatosporales</taxon>
        <taxon>Streptomycetaceae</taxon>
        <taxon>Streptomyces</taxon>
    </lineage>
</organism>
<evidence type="ECO:0000313" key="1">
    <source>
        <dbReference type="EMBL" id="WTU38483.1"/>
    </source>
</evidence>
<protein>
    <submittedName>
        <fullName evidence="1">Sel1 repeat family protein</fullName>
    </submittedName>
</protein>
<dbReference type="InterPro" id="IPR006597">
    <property type="entry name" value="Sel1-like"/>
</dbReference>
<dbReference type="AlphaFoldDB" id="A0AAU2GTV3"/>
<dbReference type="SUPFAM" id="SSF81901">
    <property type="entry name" value="HCP-like"/>
    <property type="match status" value="1"/>
</dbReference>
<dbReference type="PANTHER" id="PTHR11102:SF160">
    <property type="entry name" value="ERAD-ASSOCIATED E3 UBIQUITIN-PROTEIN LIGASE COMPONENT HRD3"/>
    <property type="match status" value="1"/>
</dbReference>
<dbReference type="InterPro" id="IPR011717">
    <property type="entry name" value="TPR-4"/>
</dbReference>
<name>A0AAU2GTV3_9ACTN</name>
<dbReference type="PANTHER" id="PTHR11102">
    <property type="entry name" value="SEL-1-LIKE PROTEIN"/>
    <property type="match status" value="1"/>
</dbReference>
<dbReference type="InterPro" id="IPR011990">
    <property type="entry name" value="TPR-like_helical_dom_sf"/>
</dbReference>
<dbReference type="GO" id="GO:0042802">
    <property type="term" value="F:identical protein binding"/>
    <property type="evidence" value="ECO:0007669"/>
    <property type="project" value="InterPro"/>
</dbReference>